<dbReference type="InterPro" id="IPR013751">
    <property type="entry name" value="ACP_syn_III_N"/>
</dbReference>
<feature type="domain" description="Beta-ketoacyl-[acyl-carrier-protein] synthase III N-terminal" evidence="4">
    <location>
        <begin position="95"/>
        <end position="173"/>
    </location>
</feature>
<dbReference type="Proteomes" id="UP001500888">
    <property type="component" value="Unassembled WGS sequence"/>
</dbReference>
<evidence type="ECO:0000313" key="6">
    <source>
        <dbReference type="Proteomes" id="UP001500888"/>
    </source>
</evidence>
<dbReference type="PANTHER" id="PTHR34069">
    <property type="entry name" value="3-OXOACYL-[ACYL-CARRIER-PROTEIN] SYNTHASE 3"/>
    <property type="match status" value="1"/>
</dbReference>
<organism evidence="5 6">
    <name type="scientific">Sphaerisporangium flaviroseum</name>
    <dbReference type="NCBI Taxonomy" id="509199"/>
    <lineage>
        <taxon>Bacteria</taxon>
        <taxon>Bacillati</taxon>
        <taxon>Actinomycetota</taxon>
        <taxon>Actinomycetes</taxon>
        <taxon>Streptosporangiales</taxon>
        <taxon>Streptosporangiaceae</taxon>
        <taxon>Sphaerisporangium</taxon>
    </lineage>
</organism>
<proteinExistence type="predicted"/>
<feature type="domain" description="Beta-ketoacyl-[acyl-carrier-protein] synthase III C-terminal" evidence="3">
    <location>
        <begin position="226"/>
        <end position="312"/>
    </location>
</feature>
<dbReference type="EMBL" id="BAAAZR010000027">
    <property type="protein sequence ID" value="GAA3828125.1"/>
    <property type="molecule type" value="Genomic_DNA"/>
</dbReference>
<dbReference type="Pfam" id="PF08545">
    <property type="entry name" value="ACP_syn_III"/>
    <property type="match status" value="1"/>
</dbReference>
<dbReference type="Gene3D" id="3.40.47.10">
    <property type="match status" value="1"/>
</dbReference>
<sequence>MPKAEISNEEVAERVGATPEWIERKTQIRTRRYAAPSEATSDLAVKAAHRALLGAGLLPEQIDYIIVSTSTGDSPSPPTSNLVQDALGADRAACFDLNVVCSGFVYGLALARGLLDLHPGRRALVVAADVYSRILDFTDRRTAVLFADGAGAAIVGPVPEPYGLIDVELGSHGEAHQLIRVEAGGSRMPASRETVESGGHYFRMNGRGVSEFVLEHVPPVLQRLVERAGLRLDQVDHFIPHQGNGNLMNDLVGRLRLDTARTHRTIDRFANMGSASVAVTLDHAAHDFRDGDIVLLVGFGGGISIGSCLLRWADPWSLRERELSPVANDSLST</sequence>
<evidence type="ECO:0000259" key="4">
    <source>
        <dbReference type="Pfam" id="PF08545"/>
    </source>
</evidence>
<keyword evidence="6" id="KW-1185">Reference proteome</keyword>
<gene>
    <name evidence="5" type="ORF">GCM10022226_56090</name>
</gene>
<keyword evidence="2" id="KW-0012">Acyltransferase</keyword>
<dbReference type="NCBIfam" id="NF006829">
    <property type="entry name" value="PRK09352.1"/>
    <property type="match status" value="1"/>
</dbReference>
<evidence type="ECO:0000313" key="5">
    <source>
        <dbReference type="EMBL" id="GAA3828125.1"/>
    </source>
</evidence>
<protein>
    <submittedName>
        <fullName evidence="5">Beta-ketoacyl-ACP synthase III</fullName>
    </submittedName>
</protein>
<accession>A0ABP7IWH8</accession>
<comment type="caution">
    <text evidence="5">The sequence shown here is derived from an EMBL/GenBank/DDBJ whole genome shotgun (WGS) entry which is preliminary data.</text>
</comment>
<dbReference type="InterPro" id="IPR013747">
    <property type="entry name" value="ACP_syn_III_C"/>
</dbReference>
<dbReference type="InterPro" id="IPR016039">
    <property type="entry name" value="Thiolase-like"/>
</dbReference>
<evidence type="ECO:0000256" key="1">
    <source>
        <dbReference type="ARBA" id="ARBA00022679"/>
    </source>
</evidence>
<dbReference type="SUPFAM" id="SSF53901">
    <property type="entry name" value="Thiolase-like"/>
    <property type="match status" value="1"/>
</dbReference>
<dbReference type="Pfam" id="PF08541">
    <property type="entry name" value="ACP_syn_III_C"/>
    <property type="match status" value="1"/>
</dbReference>
<name>A0ABP7IWH8_9ACTN</name>
<keyword evidence="1" id="KW-0808">Transferase</keyword>
<evidence type="ECO:0000256" key="2">
    <source>
        <dbReference type="ARBA" id="ARBA00023315"/>
    </source>
</evidence>
<dbReference type="PANTHER" id="PTHR34069:SF2">
    <property type="entry name" value="BETA-KETOACYL-[ACYL-CARRIER-PROTEIN] SYNTHASE III"/>
    <property type="match status" value="1"/>
</dbReference>
<reference evidence="6" key="1">
    <citation type="journal article" date="2019" name="Int. J. Syst. Evol. Microbiol.">
        <title>The Global Catalogue of Microorganisms (GCM) 10K type strain sequencing project: providing services to taxonomists for standard genome sequencing and annotation.</title>
        <authorList>
            <consortium name="The Broad Institute Genomics Platform"/>
            <consortium name="The Broad Institute Genome Sequencing Center for Infectious Disease"/>
            <person name="Wu L."/>
            <person name="Ma J."/>
        </authorList>
    </citation>
    <scope>NUCLEOTIDE SEQUENCE [LARGE SCALE GENOMIC DNA]</scope>
    <source>
        <strain evidence="6">JCM 16908</strain>
    </source>
</reference>
<dbReference type="CDD" id="cd00830">
    <property type="entry name" value="KAS_III"/>
    <property type="match status" value="1"/>
</dbReference>
<evidence type="ECO:0000259" key="3">
    <source>
        <dbReference type="Pfam" id="PF08541"/>
    </source>
</evidence>